<feature type="transmembrane region" description="Helical" evidence="1">
    <location>
        <begin position="33"/>
        <end position="51"/>
    </location>
</feature>
<reference evidence="2 3" key="1">
    <citation type="journal article" date="2016" name="Proc. Natl. Acad. Sci. U.S.A.">
        <title>Lipid metabolic changes in an early divergent fungus govern the establishment of a mutualistic symbiosis with endobacteria.</title>
        <authorList>
            <person name="Lastovetsky O.A."/>
            <person name="Gaspar M.L."/>
            <person name="Mondo S.J."/>
            <person name="LaButti K.M."/>
            <person name="Sandor L."/>
            <person name="Grigoriev I.V."/>
            <person name="Henry S.A."/>
            <person name="Pawlowska T.E."/>
        </authorList>
    </citation>
    <scope>NUCLEOTIDE SEQUENCE [LARGE SCALE GENOMIC DNA]</scope>
    <source>
        <strain evidence="2 3">ATCC 11559</strain>
    </source>
</reference>
<sequence length="148" mass="16958">MIELADIQVIIPFILLRQYLSTTDRQTLPVKEILLSFSFIAVPYTLVFYLVKDFFHTRLEYYVTGQSVCKAMSNITLTRVAYCLVFATLCFFYYLENNPSGRNIDMTESEVATLLISIAANLFGITTLGAYSVLIFEQDEREDAVRSF</sequence>
<dbReference type="AlphaFoldDB" id="A0A1X0S2M5"/>
<proteinExistence type="predicted"/>
<evidence type="ECO:0000256" key="1">
    <source>
        <dbReference type="SAM" id="Phobius"/>
    </source>
</evidence>
<feature type="transmembrane region" description="Helical" evidence="1">
    <location>
        <begin position="72"/>
        <end position="94"/>
    </location>
</feature>
<organism evidence="2 3">
    <name type="scientific">Rhizopus microsporus</name>
    <dbReference type="NCBI Taxonomy" id="58291"/>
    <lineage>
        <taxon>Eukaryota</taxon>
        <taxon>Fungi</taxon>
        <taxon>Fungi incertae sedis</taxon>
        <taxon>Mucoromycota</taxon>
        <taxon>Mucoromycotina</taxon>
        <taxon>Mucoromycetes</taxon>
        <taxon>Mucorales</taxon>
        <taxon>Mucorineae</taxon>
        <taxon>Rhizopodaceae</taxon>
        <taxon>Rhizopus</taxon>
    </lineage>
</organism>
<name>A0A1X0S2M5_RHIZD</name>
<protein>
    <submittedName>
        <fullName evidence="2">Uncharacterized protein</fullName>
    </submittedName>
</protein>
<dbReference type="EMBL" id="KV921328">
    <property type="protein sequence ID" value="ORE18536.1"/>
    <property type="molecule type" value="Genomic_DNA"/>
</dbReference>
<evidence type="ECO:0000313" key="3">
    <source>
        <dbReference type="Proteomes" id="UP000242381"/>
    </source>
</evidence>
<evidence type="ECO:0000313" key="2">
    <source>
        <dbReference type="EMBL" id="ORE18536.1"/>
    </source>
</evidence>
<keyword evidence="1" id="KW-0812">Transmembrane</keyword>
<accession>A0A1X0S2M5</accession>
<keyword evidence="1" id="KW-0472">Membrane</keyword>
<keyword evidence="1" id="KW-1133">Transmembrane helix</keyword>
<gene>
    <name evidence="2" type="ORF">BCV71DRAFT_234862</name>
</gene>
<feature type="transmembrane region" description="Helical" evidence="1">
    <location>
        <begin position="114"/>
        <end position="136"/>
    </location>
</feature>
<dbReference type="Proteomes" id="UP000242381">
    <property type="component" value="Unassembled WGS sequence"/>
</dbReference>